<dbReference type="InterPro" id="IPR036554">
    <property type="entry name" value="GHMP_kinase_C_sf"/>
</dbReference>
<keyword evidence="14" id="KW-1185">Reference proteome</keyword>
<evidence type="ECO:0000259" key="11">
    <source>
        <dbReference type="Pfam" id="PF00288"/>
    </source>
</evidence>
<dbReference type="HAMAP" id="MF_00061">
    <property type="entry name" value="IspE"/>
    <property type="match status" value="1"/>
</dbReference>
<comment type="caution">
    <text evidence="13">The sequence shown here is derived from an EMBL/GenBank/DDBJ whole genome shotgun (WGS) entry which is preliminary data.</text>
</comment>
<evidence type="ECO:0000256" key="3">
    <source>
        <dbReference type="ARBA" id="ARBA00017473"/>
    </source>
</evidence>
<evidence type="ECO:0000256" key="9">
    <source>
        <dbReference type="ARBA" id="ARBA00032554"/>
    </source>
</evidence>
<evidence type="ECO:0000256" key="1">
    <source>
        <dbReference type="ARBA" id="ARBA00009684"/>
    </source>
</evidence>
<evidence type="ECO:0000256" key="8">
    <source>
        <dbReference type="ARBA" id="ARBA00023229"/>
    </source>
</evidence>
<comment type="pathway">
    <text evidence="10">Isoprenoid biosynthesis; isopentenyl diphosphate biosynthesis via DXP pathway; isopentenyl diphosphate from 1-deoxy-D-xylulose 5-phosphate: step 3/6.</text>
</comment>
<dbReference type="NCBIfam" id="TIGR00154">
    <property type="entry name" value="ispE"/>
    <property type="match status" value="1"/>
</dbReference>
<dbReference type="SUPFAM" id="SSF54211">
    <property type="entry name" value="Ribosomal protein S5 domain 2-like"/>
    <property type="match status" value="1"/>
</dbReference>
<dbReference type="PANTHER" id="PTHR43527:SF2">
    <property type="entry name" value="4-DIPHOSPHOCYTIDYL-2-C-METHYL-D-ERYTHRITOL KINASE, CHLOROPLASTIC"/>
    <property type="match status" value="1"/>
</dbReference>
<dbReference type="Gene3D" id="3.30.230.10">
    <property type="match status" value="1"/>
</dbReference>
<feature type="active site" evidence="10">
    <location>
        <position position="11"/>
    </location>
</feature>
<evidence type="ECO:0000259" key="12">
    <source>
        <dbReference type="Pfam" id="PF08544"/>
    </source>
</evidence>
<feature type="domain" description="GHMP kinase C-terminal" evidence="12">
    <location>
        <begin position="199"/>
        <end position="263"/>
    </location>
</feature>
<keyword evidence="7 10" id="KW-0067">ATP-binding</keyword>
<organism evidence="13 14">
    <name type="scientific">Sulfuriferula multivorans</name>
    <dbReference type="NCBI Taxonomy" id="1559896"/>
    <lineage>
        <taxon>Bacteria</taxon>
        <taxon>Pseudomonadati</taxon>
        <taxon>Pseudomonadota</taxon>
        <taxon>Betaproteobacteria</taxon>
        <taxon>Nitrosomonadales</taxon>
        <taxon>Sulfuricellaceae</taxon>
        <taxon>Sulfuriferula</taxon>
    </lineage>
</organism>
<evidence type="ECO:0000313" key="13">
    <source>
        <dbReference type="EMBL" id="GBL47387.1"/>
    </source>
</evidence>
<evidence type="ECO:0000256" key="5">
    <source>
        <dbReference type="ARBA" id="ARBA00022741"/>
    </source>
</evidence>
<name>A0A401JHB1_9PROT</name>
<evidence type="ECO:0000313" key="14">
    <source>
        <dbReference type="Proteomes" id="UP000286806"/>
    </source>
</evidence>
<dbReference type="NCBIfam" id="NF011202">
    <property type="entry name" value="PRK14608.1"/>
    <property type="match status" value="1"/>
</dbReference>
<dbReference type="OrthoDB" id="9809438at2"/>
<dbReference type="GO" id="GO:0005524">
    <property type="term" value="F:ATP binding"/>
    <property type="evidence" value="ECO:0007669"/>
    <property type="project" value="UniProtKB-UniRule"/>
</dbReference>
<feature type="binding site" evidence="10">
    <location>
        <begin position="94"/>
        <end position="104"/>
    </location>
    <ligand>
        <name>ATP</name>
        <dbReference type="ChEBI" id="CHEBI:30616"/>
    </ligand>
</feature>
<dbReference type="Pfam" id="PF08544">
    <property type="entry name" value="GHMP_kinases_C"/>
    <property type="match status" value="1"/>
</dbReference>
<dbReference type="Gene3D" id="3.30.70.890">
    <property type="entry name" value="GHMP kinase, C-terminal domain"/>
    <property type="match status" value="1"/>
</dbReference>
<evidence type="ECO:0000256" key="7">
    <source>
        <dbReference type="ARBA" id="ARBA00022840"/>
    </source>
</evidence>
<dbReference type="EMBL" id="BGOW01000039">
    <property type="protein sequence ID" value="GBL47387.1"/>
    <property type="molecule type" value="Genomic_DNA"/>
</dbReference>
<dbReference type="UniPathway" id="UPA00056">
    <property type="reaction ID" value="UER00094"/>
</dbReference>
<keyword evidence="4 10" id="KW-0808">Transferase</keyword>
<dbReference type="Pfam" id="PF00288">
    <property type="entry name" value="GHMP_kinases_N"/>
    <property type="match status" value="1"/>
</dbReference>
<dbReference type="InterPro" id="IPR020568">
    <property type="entry name" value="Ribosomal_Su5_D2-typ_SF"/>
</dbReference>
<feature type="active site" evidence="10">
    <location>
        <position position="136"/>
    </location>
</feature>
<keyword evidence="5 10" id="KW-0547">Nucleotide-binding</keyword>
<dbReference type="InterPro" id="IPR014721">
    <property type="entry name" value="Ribsml_uS5_D2-typ_fold_subgr"/>
</dbReference>
<comment type="catalytic activity">
    <reaction evidence="10">
        <text>4-CDP-2-C-methyl-D-erythritol + ATP = 4-CDP-2-C-methyl-D-erythritol 2-phosphate + ADP + H(+)</text>
        <dbReference type="Rhea" id="RHEA:18437"/>
        <dbReference type="ChEBI" id="CHEBI:15378"/>
        <dbReference type="ChEBI" id="CHEBI:30616"/>
        <dbReference type="ChEBI" id="CHEBI:57823"/>
        <dbReference type="ChEBI" id="CHEBI:57919"/>
        <dbReference type="ChEBI" id="CHEBI:456216"/>
        <dbReference type="EC" id="2.7.1.148"/>
    </reaction>
</comment>
<dbReference type="InterPro" id="IPR013750">
    <property type="entry name" value="GHMP_kinase_C_dom"/>
</dbReference>
<comment type="similarity">
    <text evidence="1 10">Belongs to the GHMP kinase family. IspE subfamily.</text>
</comment>
<evidence type="ECO:0000256" key="10">
    <source>
        <dbReference type="HAMAP-Rule" id="MF_00061"/>
    </source>
</evidence>
<dbReference type="SUPFAM" id="SSF55060">
    <property type="entry name" value="GHMP Kinase, C-terminal domain"/>
    <property type="match status" value="1"/>
</dbReference>
<dbReference type="RefSeq" id="WP_124706144.1">
    <property type="nucleotide sequence ID" value="NZ_BGOW01000039.1"/>
</dbReference>
<comment type="function">
    <text evidence="10">Catalyzes the phosphorylation of the position 2 hydroxy group of 4-diphosphocytidyl-2C-methyl-D-erythritol.</text>
</comment>
<proteinExistence type="inferred from homology"/>
<dbReference type="AlphaFoldDB" id="A0A401JHB1"/>
<dbReference type="PIRSF" id="PIRSF010376">
    <property type="entry name" value="IspE"/>
    <property type="match status" value="1"/>
</dbReference>
<dbReference type="GO" id="GO:0016114">
    <property type="term" value="P:terpenoid biosynthetic process"/>
    <property type="evidence" value="ECO:0007669"/>
    <property type="project" value="UniProtKB-UniRule"/>
</dbReference>
<dbReference type="EC" id="2.7.1.148" evidence="2 10"/>
<feature type="domain" description="GHMP kinase N-terminal" evidence="11">
    <location>
        <begin position="67"/>
        <end position="144"/>
    </location>
</feature>
<protein>
    <recommendedName>
        <fullName evidence="3 10">4-diphosphocytidyl-2-C-methyl-D-erythritol kinase</fullName>
        <shortName evidence="10">CMK</shortName>
        <ecNumber evidence="2 10">2.7.1.148</ecNumber>
    </recommendedName>
    <alternativeName>
        <fullName evidence="9 10">4-(cytidine-5'-diphospho)-2-C-methyl-D-erythritol kinase</fullName>
    </alternativeName>
</protein>
<sequence>MTTLICPAPAKLNLFLHVVGRRADGYHLLQTLFRLIDCGDTLHLSLREDGRIVRQQPLAGVVEADDLCVRAAQLLKAEAGSVPGVNIRLEKRLPMGGGLGGGSSDAASVLLGLNRLWSLGLPRSRLQELALKLGADVPFFVFGQTALAEGVGETLQAVTLAPAWYVVLTPAVSVSTQAIFAHPDLTRDSEIIKIADFSEASLFGMRNDLQAVVCRDYPEVARHLNWLGKHGIARMSGSGACVFAAFDTAETAHGVLAKIPRNMRGFVAAGLDKHPLYDYADDNEVAQS</sequence>
<dbReference type="PANTHER" id="PTHR43527">
    <property type="entry name" value="4-DIPHOSPHOCYTIDYL-2-C-METHYL-D-ERYTHRITOL KINASE, CHLOROPLASTIC"/>
    <property type="match status" value="1"/>
</dbReference>
<dbReference type="Proteomes" id="UP000286806">
    <property type="component" value="Unassembled WGS sequence"/>
</dbReference>
<dbReference type="InterPro" id="IPR004424">
    <property type="entry name" value="IspE"/>
</dbReference>
<evidence type="ECO:0000256" key="6">
    <source>
        <dbReference type="ARBA" id="ARBA00022777"/>
    </source>
</evidence>
<keyword evidence="6 10" id="KW-0418">Kinase</keyword>
<gene>
    <name evidence="10" type="primary">ispE</name>
    <name evidence="13" type="ORF">SFMTTN_3222</name>
</gene>
<dbReference type="GO" id="GO:0050515">
    <property type="term" value="F:4-(cytidine 5'-diphospho)-2-C-methyl-D-erythritol kinase activity"/>
    <property type="evidence" value="ECO:0007669"/>
    <property type="project" value="UniProtKB-UniRule"/>
</dbReference>
<evidence type="ECO:0000256" key="4">
    <source>
        <dbReference type="ARBA" id="ARBA00022679"/>
    </source>
</evidence>
<reference evidence="13 14" key="1">
    <citation type="journal article" date="2019" name="Front. Microbiol.">
        <title>Genomes of Neutrophilic Sulfur-Oxidizing Chemolithoautotrophs Representing 9 Proteobacterial Species From 8 Genera.</title>
        <authorList>
            <person name="Watanabe T."/>
            <person name="Kojima H."/>
            <person name="Umezawa K."/>
            <person name="Hori C."/>
            <person name="Takasuka T.E."/>
            <person name="Kato Y."/>
            <person name="Fukui M."/>
        </authorList>
    </citation>
    <scope>NUCLEOTIDE SEQUENCE [LARGE SCALE GENOMIC DNA]</scope>
    <source>
        <strain evidence="13 14">TTN</strain>
    </source>
</reference>
<dbReference type="GO" id="GO:0019288">
    <property type="term" value="P:isopentenyl diphosphate biosynthetic process, methylerythritol 4-phosphate pathway"/>
    <property type="evidence" value="ECO:0007669"/>
    <property type="project" value="UniProtKB-UniRule"/>
</dbReference>
<evidence type="ECO:0000256" key="2">
    <source>
        <dbReference type="ARBA" id="ARBA00012052"/>
    </source>
</evidence>
<dbReference type="InterPro" id="IPR006204">
    <property type="entry name" value="GHMP_kinase_N_dom"/>
</dbReference>
<keyword evidence="8 10" id="KW-0414">Isoprene biosynthesis</keyword>
<accession>A0A401JHB1</accession>